<protein>
    <recommendedName>
        <fullName evidence="3">TIGR02453 family protein</fullName>
    </recommendedName>
</protein>
<dbReference type="InterPro" id="IPR015996">
    <property type="entry name" value="UCP028451"/>
</dbReference>
<evidence type="ECO:0000313" key="2">
    <source>
        <dbReference type="Proteomes" id="UP000002725"/>
    </source>
</evidence>
<sequence length="222" mass="25204">MDLQGAVSFIEALQSNNNREWFHVNKARYEDARAAFESLVGVVIPVVKGIDPSVDVDDPGECLFRIYRDVRFSKDKSPYKNNFGAFIAKGGRKSPYAGYYLHIEPGASFVGGGAYMPQAPYLKAIRQSIYEHPREYKAILHSDDFSSCFGTIFGETLKTSPRDFPKDFPDIELLKHKHYAVTHPVDDQFWISGDVIDRMREIFAVLYPFNRFLNTAIASVMS</sequence>
<dbReference type="AlphaFoldDB" id="B4S5W2"/>
<name>B4S5W2_PROA2</name>
<dbReference type="KEGG" id="paa:Paes_2156"/>
<gene>
    <name evidence="1" type="ordered locus">Paes_2156</name>
</gene>
<dbReference type="PANTHER" id="PTHR36452:SF1">
    <property type="entry name" value="DUF2461 DOMAIN-CONTAINING PROTEIN"/>
    <property type="match status" value="1"/>
</dbReference>
<dbReference type="STRING" id="290512.Paes_2156"/>
<dbReference type="PIRSF" id="PIRSF028451">
    <property type="entry name" value="UCP028451"/>
    <property type="match status" value="1"/>
</dbReference>
<dbReference type="Proteomes" id="UP000002725">
    <property type="component" value="Chromosome"/>
</dbReference>
<dbReference type="EMBL" id="CP001108">
    <property type="protein sequence ID" value="ACF47159.1"/>
    <property type="molecule type" value="Genomic_DNA"/>
</dbReference>
<keyword evidence="2" id="KW-1185">Reference proteome</keyword>
<evidence type="ECO:0008006" key="3">
    <source>
        <dbReference type="Google" id="ProtNLM"/>
    </source>
</evidence>
<dbReference type="eggNOG" id="COG5587">
    <property type="taxonomic scope" value="Bacteria"/>
</dbReference>
<proteinExistence type="predicted"/>
<organism evidence="1 2">
    <name type="scientific">Prosthecochloris aestuarii (strain DSM 271 / SK 413)</name>
    <dbReference type="NCBI Taxonomy" id="290512"/>
    <lineage>
        <taxon>Bacteria</taxon>
        <taxon>Pseudomonadati</taxon>
        <taxon>Chlorobiota</taxon>
        <taxon>Chlorobiia</taxon>
        <taxon>Chlorobiales</taxon>
        <taxon>Chlorobiaceae</taxon>
        <taxon>Prosthecochloris</taxon>
    </lineage>
</organism>
<reference evidence="1" key="1">
    <citation type="submission" date="2008-06" db="EMBL/GenBank/DDBJ databases">
        <title>Complete sequence of chromosome of Prosthecochloris aestuarii DSM 271.</title>
        <authorList>
            <consortium name="US DOE Joint Genome Institute"/>
            <person name="Lucas S."/>
            <person name="Copeland A."/>
            <person name="Lapidus A."/>
            <person name="Glavina del Rio T."/>
            <person name="Dalin E."/>
            <person name="Tice H."/>
            <person name="Bruce D."/>
            <person name="Goodwin L."/>
            <person name="Pitluck S."/>
            <person name="Schmutz J."/>
            <person name="Larimer F."/>
            <person name="Land M."/>
            <person name="Hauser L."/>
            <person name="Kyrpides N."/>
            <person name="Anderson I."/>
            <person name="Liu Z."/>
            <person name="Li T."/>
            <person name="Zhao F."/>
            <person name="Overmann J."/>
            <person name="Bryant D.A."/>
            <person name="Richardson P."/>
        </authorList>
    </citation>
    <scope>NUCLEOTIDE SEQUENCE [LARGE SCALE GENOMIC DNA]</scope>
    <source>
        <strain evidence="1">DSM 271</strain>
    </source>
</reference>
<dbReference type="RefSeq" id="WP_012506690.1">
    <property type="nucleotide sequence ID" value="NC_011059.1"/>
</dbReference>
<dbReference type="Pfam" id="PF09365">
    <property type="entry name" value="DUF2461"/>
    <property type="match status" value="1"/>
</dbReference>
<accession>B4S5W2</accession>
<dbReference type="HOGENOM" id="CLU_036742_2_0_10"/>
<evidence type="ECO:0000313" key="1">
    <source>
        <dbReference type="EMBL" id="ACF47159.1"/>
    </source>
</evidence>
<dbReference type="NCBIfam" id="TIGR02453">
    <property type="entry name" value="TIGR02453 family protein"/>
    <property type="match status" value="1"/>
</dbReference>
<dbReference type="InterPro" id="IPR012808">
    <property type="entry name" value="CHP02453"/>
</dbReference>
<dbReference type="PANTHER" id="PTHR36452">
    <property type="entry name" value="CHROMOSOME 12, WHOLE GENOME SHOTGUN SEQUENCE"/>
    <property type="match status" value="1"/>
</dbReference>